<comment type="cofactor">
    <cofactor evidence="7">
        <name>Mg(2+)</name>
        <dbReference type="ChEBI" id="CHEBI:18420"/>
    </cofactor>
</comment>
<keyword evidence="7" id="KW-0460">Magnesium</keyword>
<evidence type="ECO:0000256" key="6">
    <source>
        <dbReference type="ARBA" id="ARBA00023316"/>
    </source>
</evidence>
<sequence>MTTNQNPTNRPRAARPAHVQPISLAGAADGLSVRLPAGADHLQIVDVYLDSRSVLPGSLYVGLPGTRTHGANFAAQAAALGAVALLTDAEGAELAADAGLPIVVAEQPRVAMAHMAARVFGDPTRDLLMIGITGTNGKTTCAFLIEGALIAAGHRVGTIGTIGFRLEGEPLPSSRSTITTPESCDLQALFAVMREGGADAIVMEVSSHALALDRVEGVHFDVAAFTNLGRDHLDFHKTQEAYFEAKAKLFRPTMTSRAVINGDDPWGRILVERADAAGAPHVVTTGFDPERDYRVLDSTPTIEGGEHIELATPGEAMAFDIALPGQYNVANAATTIAVLAQAGVNLDRAVPGLEKALVPGRMQRVDLGPDSPRVYVDFAHTPQAVESALSALPGRTLVVLGAGGDRDEAKRGPMGVAAARHADVVVVTDDNPRTEDPATIRAEVLAGARQVPDTEVIDGLDRRHAIGLALGMAHAGDAVAILGKGHETTQEINGVLHPFNDVTVVQQAWTSDHPDAAPADHEKPRTRGI</sequence>
<feature type="binding site" evidence="7">
    <location>
        <position position="49"/>
    </location>
    <ligand>
        <name>UDP-N-acetyl-alpha-D-muramoyl-L-alanyl-D-glutamate</name>
        <dbReference type="ChEBI" id="CHEBI:83900"/>
    </ligand>
</feature>
<evidence type="ECO:0000256" key="2">
    <source>
        <dbReference type="ARBA" id="ARBA00022618"/>
    </source>
</evidence>
<dbReference type="InterPro" id="IPR035911">
    <property type="entry name" value="MurE/MurF_N"/>
</dbReference>
<dbReference type="HAMAP" id="MF_00208">
    <property type="entry name" value="MurE"/>
    <property type="match status" value="1"/>
</dbReference>
<dbReference type="SUPFAM" id="SSF63418">
    <property type="entry name" value="MurE/MurF N-terminal domain"/>
    <property type="match status" value="1"/>
</dbReference>
<evidence type="ECO:0000259" key="9">
    <source>
        <dbReference type="Pfam" id="PF01225"/>
    </source>
</evidence>
<comment type="similarity">
    <text evidence="1 7">Belongs to the MurCDEF family. MurE subfamily.</text>
</comment>
<dbReference type="GO" id="GO:0009252">
    <property type="term" value="P:peptidoglycan biosynthetic process"/>
    <property type="evidence" value="ECO:0007669"/>
    <property type="project" value="UniProtKB-UniRule"/>
</dbReference>
<evidence type="ECO:0000313" key="13">
    <source>
        <dbReference type="Proteomes" id="UP000250080"/>
    </source>
</evidence>
<dbReference type="OMA" id="FLHYDTR"/>
<dbReference type="GO" id="GO:0005737">
    <property type="term" value="C:cytoplasm"/>
    <property type="evidence" value="ECO:0007669"/>
    <property type="project" value="UniProtKB-SubCell"/>
</dbReference>
<dbReference type="GO" id="GO:0008765">
    <property type="term" value="F:UDP-N-acetylmuramoylalanyl-D-glutamate-2,6-diaminopimelate ligase activity"/>
    <property type="evidence" value="ECO:0007669"/>
    <property type="project" value="UniProtKB-UniRule"/>
</dbReference>
<dbReference type="OrthoDB" id="9800958at2"/>
<feature type="domain" description="Mur ligase central" evidence="11">
    <location>
        <begin position="132"/>
        <end position="338"/>
    </location>
</feature>
<dbReference type="NCBIfam" id="NF001126">
    <property type="entry name" value="PRK00139.1-4"/>
    <property type="match status" value="1"/>
</dbReference>
<feature type="modified residue" description="N6-carboxylysine" evidence="7">
    <location>
        <position position="246"/>
    </location>
</feature>
<evidence type="ECO:0000256" key="8">
    <source>
        <dbReference type="RuleBase" id="RU004135"/>
    </source>
</evidence>
<evidence type="ECO:0000256" key="1">
    <source>
        <dbReference type="ARBA" id="ARBA00005898"/>
    </source>
</evidence>
<dbReference type="RefSeq" id="WP_013161420.1">
    <property type="nucleotide sequence ID" value="NZ_CCYN01000014.1"/>
</dbReference>
<dbReference type="GO" id="GO:0008360">
    <property type="term" value="P:regulation of cell shape"/>
    <property type="evidence" value="ECO:0007669"/>
    <property type="project" value="UniProtKB-KW"/>
</dbReference>
<evidence type="ECO:0000256" key="4">
    <source>
        <dbReference type="ARBA" id="ARBA00022984"/>
    </source>
</evidence>
<dbReference type="SUPFAM" id="SSF53244">
    <property type="entry name" value="MurD-like peptide ligases, peptide-binding domain"/>
    <property type="match status" value="1"/>
</dbReference>
<keyword evidence="3 7" id="KW-0133">Cell shape</keyword>
<organism evidence="12 13">
    <name type="scientific">Propionibacterium freudenreichii</name>
    <dbReference type="NCBI Taxonomy" id="1744"/>
    <lineage>
        <taxon>Bacteria</taxon>
        <taxon>Bacillati</taxon>
        <taxon>Actinomycetota</taxon>
        <taxon>Actinomycetes</taxon>
        <taxon>Propionibacteriales</taxon>
        <taxon>Propionibacteriaceae</taxon>
        <taxon>Propionibacterium</taxon>
    </lineage>
</organism>
<protein>
    <recommendedName>
        <fullName evidence="7">UDP-N-acetylmuramoyl-L-alanyl-D-glutamate--2,6-diaminopimelate ligase</fullName>
        <ecNumber evidence="7">6.3.2.13</ecNumber>
    </recommendedName>
    <alternativeName>
        <fullName evidence="7">Meso-A2pm-adding enzyme</fullName>
    </alternativeName>
    <alternativeName>
        <fullName evidence="7">Meso-diaminopimelate-adding enzyme</fullName>
    </alternativeName>
    <alternativeName>
        <fullName evidence="7">UDP-MurNAc-L-Ala-D-Glu:meso-diaminopimelate ligase</fullName>
    </alternativeName>
    <alternativeName>
        <fullName evidence="7">UDP-MurNAc-tripeptide synthetase</fullName>
    </alternativeName>
    <alternativeName>
        <fullName evidence="7">UDP-N-acetylmuramyl-tripeptide synthetase</fullName>
    </alternativeName>
</protein>
<dbReference type="Pfam" id="PF08245">
    <property type="entry name" value="Mur_ligase_M"/>
    <property type="match status" value="1"/>
</dbReference>
<keyword evidence="7" id="KW-0547">Nucleotide-binding</keyword>
<feature type="binding site" evidence="7">
    <location>
        <position position="214"/>
    </location>
    <ligand>
        <name>UDP-N-acetyl-alpha-D-muramoyl-L-alanyl-D-glutamate</name>
        <dbReference type="ChEBI" id="CHEBI:83900"/>
    </ligand>
</feature>
<dbReference type="Gene3D" id="3.90.190.20">
    <property type="entry name" value="Mur ligase, C-terminal domain"/>
    <property type="match status" value="1"/>
</dbReference>
<keyword evidence="2 7" id="KW-0132">Cell division</keyword>
<evidence type="ECO:0000313" key="12">
    <source>
        <dbReference type="EMBL" id="SCQ76852.1"/>
    </source>
</evidence>
<feature type="short sequence motif" description="Meso-diaminopimelate recognition motif" evidence="7">
    <location>
        <begin position="430"/>
        <end position="433"/>
    </location>
</feature>
<comment type="caution">
    <text evidence="7">Lacks conserved residue(s) required for the propagation of feature annotation.</text>
</comment>
<dbReference type="EMBL" id="LT618793">
    <property type="protein sequence ID" value="SCQ76852.1"/>
    <property type="molecule type" value="Genomic_DNA"/>
</dbReference>
<dbReference type="Pfam" id="PF01225">
    <property type="entry name" value="Mur_ligase"/>
    <property type="match status" value="1"/>
</dbReference>
<dbReference type="Pfam" id="PF02875">
    <property type="entry name" value="Mur_ligase_C"/>
    <property type="match status" value="1"/>
</dbReference>
<evidence type="ECO:0000256" key="3">
    <source>
        <dbReference type="ARBA" id="ARBA00022960"/>
    </source>
</evidence>
<dbReference type="InterPro" id="IPR013221">
    <property type="entry name" value="Mur_ligase_cen"/>
</dbReference>
<reference evidence="12 13" key="1">
    <citation type="submission" date="2016-09" db="EMBL/GenBank/DDBJ databases">
        <authorList>
            <person name="Laine KS P."/>
        </authorList>
    </citation>
    <scope>NUCLEOTIDE SEQUENCE [LARGE SCALE GENOMIC DNA]</scope>
    <source>
        <strain evidence="12">PFRJS-23</strain>
    </source>
</reference>
<feature type="binding site" evidence="7">
    <location>
        <begin position="430"/>
        <end position="433"/>
    </location>
    <ligand>
        <name>meso-2,6-diaminopimelate</name>
        <dbReference type="ChEBI" id="CHEBI:57791"/>
    </ligand>
</feature>
<comment type="pathway">
    <text evidence="7 8">Cell wall biogenesis; peptidoglycan biosynthesis.</text>
</comment>
<dbReference type="NCBIfam" id="TIGR01085">
    <property type="entry name" value="murE"/>
    <property type="match status" value="1"/>
</dbReference>
<comment type="catalytic activity">
    <reaction evidence="7">
        <text>UDP-N-acetyl-alpha-D-muramoyl-L-alanyl-D-glutamate + meso-2,6-diaminopimelate + ATP = UDP-N-acetyl-alpha-D-muramoyl-L-alanyl-gamma-D-glutamyl-meso-2,6-diaminopimelate + ADP + phosphate + H(+)</text>
        <dbReference type="Rhea" id="RHEA:23676"/>
        <dbReference type="ChEBI" id="CHEBI:15378"/>
        <dbReference type="ChEBI" id="CHEBI:30616"/>
        <dbReference type="ChEBI" id="CHEBI:43474"/>
        <dbReference type="ChEBI" id="CHEBI:57791"/>
        <dbReference type="ChEBI" id="CHEBI:83900"/>
        <dbReference type="ChEBI" id="CHEBI:83905"/>
        <dbReference type="ChEBI" id="CHEBI:456216"/>
        <dbReference type="EC" id="6.3.2.13"/>
    </reaction>
</comment>
<dbReference type="GO" id="GO:0071555">
    <property type="term" value="P:cell wall organization"/>
    <property type="evidence" value="ECO:0007669"/>
    <property type="project" value="UniProtKB-KW"/>
</dbReference>
<comment type="subcellular location">
    <subcellularLocation>
        <location evidence="7 8">Cytoplasm</location>
    </subcellularLocation>
</comment>
<feature type="domain" description="Mur ligase C-terminal" evidence="10">
    <location>
        <begin position="360"/>
        <end position="485"/>
    </location>
</feature>
<keyword evidence="7" id="KW-0067">ATP-binding</keyword>
<dbReference type="InterPro" id="IPR000713">
    <property type="entry name" value="Mur_ligase_N"/>
</dbReference>
<dbReference type="InterPro" id="IPR005761">
    <property type="entry name" value="UDP-N-AcMur-Glu-dNH2Pim_ligase"/>
</dbReference>
<dbReference type="InterPro" id="IPR036565">
    <property type="entry name" value="Mur-like_cat_sf"/>
</dbReference>
<keyword evidence="6 7" id="KW-0961">Cell wall biogenesis/degradation</keyword>
<evidence type="ECO:0000256" key="5">
    <source>
        <dbReference type="ARBA" id="ARBA00023306"/>
    </source>
</evidence>
<comment type="function">
    <text evidence="7">Catalyzes the addition of meso-diaminopimelic acid to the nucleotide precursor UDP-N-acetylmuramoyl-L-alanyl-D-glutamate (UMAG) in the biosynthesis of bacterial cell-wall peptidoglycan.</text>
</comment>
<keyword evidence="7 12" id="KW-0436">Ligase</keyword>
<accession>A0A0A8RTT4</accession>
<evidence type="ECO:0000259" key="10">
    <source>
        <dbReference type="Pfam" id="PF02875"/>
    </source>
</evidence>
<name>A0A0A8RTT4_9ACTN</name>
<dbReference type="EC" id="6.3.2.13" evidence="7"/>
<dbReference type="Gene3D" id="3.40.1190.10">
    <property type="entry name" value="Mur-like, catalytic domain"/>
    <property type="match status" value="1"/>
</dbReference>
<feature type="binding site" evidence="7">
    <location>
        <position position="51"/>
    </location>
    <ligand>
        <name>UDP-N-acetyl-alpha-D-muramoyl-L-alanyl-D-glutamate</name>
        <dbReference type="ChEBI" id="CHEBI:83900"/>
    </ligand>
</feature>
<dbReference type="Gene3D" id="3.40.1390.10">
    <property type="entry name" value="MurE/MurF, N-terminal domain"/>
    <property type="match status" value="1"/>
</dbReference>
<feature type="binding site" evidence="7">
    <location>
        <begin position="134"/>
        <end position="140"/>
    </location>
    <ligand>
        <name>ATP</name>
        <dbReference type="ChEBI" id="CHEBI:30616"/>
    </ligand>
</feature>
<dbReference type="GO" id="GO:0000287">
    <property type="term" value="F:magnesium ion binding"/>
    <property type="evidence" value="ECO:0007669"/>
    <property type="project" value="UniProtKB-UniRule"/>
</dbReference>
<feature type="binding site" evidence="7">
    <location>
        <position position="206"/>
    </location>
    <ligand>
        <name>UDP-N-acetyl-alpha-D-muramoyl-L-alanyl-D-glutamate</name>
        <dbReference type="ChEBI" id="CHEBI:83900"/>
    </ligand>
</feature>
<feature type="binding site" evidence="7">
    <location>
        <begin position="179"/>
        <end position="180"/>
    </location>
    <ligand>
        <name>UDP-N-acetyl-alpha-D-muramoyl-L-alanyl-D-glutamate</name>
        <dbReference type="ChEBI" id="CHEBI:83900"/>
    </ligand>
</feature>
<dbReference type="InterPro" id="IPR036615">
    <property type="entry name" value="Mur_ligase_C_dom_sf"/>
</dbReference>
<dbReference type="GO" id="GO:0051301">
    <property type="term" value="P:cell division"/>
    <property type="evidence" value="ECO:0007669"/>
    <property type="project" value="UniProtKB-KW"/>
</dbReference>
<gene>
    <name evidence="7" type="primary">murE</name>
    <name evidence="12" type="ORF">PFR_JS23_711</name>
</gene>
<feature type="binding site" evidence="7">
    <location>
        <position position="406"/>
    </location>
    <ligand>
        <name>meso-2,6-diaminopimelate</name>
        <dbReference type="ChEBI" id="CHEBI:57791"/>
    </ligand>
</feature>
<keyword evidence="7" id="KW-0963">Cytoplasm</keyword>
<dbReference type="AlphaFoldDB" id="A0A0A8RTT4"/>
<dbReference type="Proteomes" id="UP000250080">
    <property type="component" value="Chromosome I"/>
</dbReference>
<dbReference type="SUPFAM" id="SSF53623">
    <property type="entry name" value="MurD-like peptide ligases, catalytic domain"/>
    <property type="match status" value="1"/>
</dbReference>
<proteinExistence type="inferred from homology"/>
<dbReference type="PANTHER" id="PTHR23135:SF4">
    <property type="entry name" value="UDP-N-ACETYLMURAMOYL-L-ALANYL-D-GLUTAMATE--2,6-DIAMINOPIMELATE LIGASE MURE HOMOLOG, CHLOROPLASTIC"/>
    <property type="match status" value="1"/>
</dbReference>
<dbReference type="InterPro" id="IPR004101">
    <property type="entry name" value="Mur_ligase_C"/>
</dbReference>
<dbReference type="NCBIfam" id="NF001124">
    <property type="entry name" value="PRK00139.1-2"/>
    <property type="match status" value="1"/>
</dbReference>
<keyword evidence="5 7" id="KW-0131">Cell cycle</keyword>
<feature type="binding site" evidence="7">
    <location>
        <position position="487"/>
    </location>
    <ligand>
        <name>meso-2,6-diaminopimelate</name>
        <dbReference type="ChEBI" id="CHEBI:57791"/>
    </ligand>
</feature>
<keyword evidence="4 7" id="KW-0573">Peptidoglycan synthesis</keyword>
<feature type="domain" description="Mur ligase N-terminal catalytic" evidence="9">
    <location>
        <begin position="47"/>
        <end position="118"/>
    </location>
</feature>
<dbReference type="UniPathway" id="UPA00219"/>
<dbReference type="GO" id="GO:0005524">
    <property type="term" value="F:ATP binding"/>
    <property type="evidence" value="ECO:0007669"/>
    <property type="project" value="UniProtKB-UniRule"/>
</dbReference>
<comment type="PTM">
    <text evidence="7">Carboxylation is probably crucial for Mg(2+) binding and, consequently, for the gamma-phosphate positioning of ATP.</text>
</comment>
<dbReference type="GeneID" id="61221813"/>
<feature type="binding site" evidence="7">
    <location>
        <position position="483"/>
    </location>
    <ligand>
        <name>meso-2,6-diaminopimelate</name>
        <dbReference type="ChEBI" id="CHEBI:57791"/>
    </ligand>
</feature>
<dbReference type="PANTHER" id="PTHR23135">
    <property type="entry name" value="MUR LIGASE FAMILY MEMBER"/>
    <property type="match status" value="1"/>
</dbReference>
<evidence type="ECO:0000256" key="7">
    <source>
        <dbReference type="HAMAP-Rule" id="MF_00208"/>
    </source>
</evidence>
<evidence type="ECO:0000259" key="11">
    <source>
        <dbReference type="Pfam" id="PF08245"/>
    </source>
</evidence>